<evidence type="ECO:0000259" key="6">
    <source>
        <dbReference type="Pfam" id="PF04932"/>
    </source>
</evidence>
<dbReference type="InterPro" id="IPR051533">
    <property type="entry name" value="WaaL-like"/>
</dbReference>
<feature type="transmembrane region" description="Helical" evidence="5">
    <location>
        <begin position="7"/>
        <end position="23"/>
    </location>
</feature>
<dbReference type="InterPro" id="IPR007016">
    <property type="entry name" value="O-antigen_ligase-rel_domated"/>
</dbReference>
<feature type="transmembrane region" description="Helical" evidence="5">
    <location>
        <begin position="368"/>
        <end position="385"/>
    </location>
</feature>
<dbReference type="PANTHER" id="PTHR37422">
    <property type="entry name" value="TEICHURONIC ACID BIOSYNTHESIS PROTEIN TUAE"/>
    <property type="match status" value="1"/>
</dbReference>
<evidence type="ECO:0000256" key="3">
    <source>
        <dbReference type="ARBA" id="ARBA00022989"/>
    </source>
</evidence>
<dbReference type="Pfam" id="PF04932">
    <property type="entry name" value="Wzy_C"/>
    <property type="match status" value="1"/>
</dbReference>
<comment type="caution">
    <text evidence="7">The sequence shown here is derived from an EMBL/GenBank/DDBJ whole genome shotgun (WGS) entry which is preliminary data.</text>
</comment>
<feature type="transmembrane region" description="Helical" evidence="5">
    <location>
        <begin position="234"/>
        <end position="254"/>
    </location>
</feature>
<keyword evidence="4 5" id="KW-0472">Membrane</keyword>
<proteinExistence type="predicted"/>
<feature type="transmembrane region" description="Helical" evidence="5">
    <location>
        <begin position="200"/>
        <end position="228"/>
    </location>
</feature>
<dbReference type="EMBL" id="LVEN01000046">
    <property type="protein sequence ID" value="OCB69505.1"/>
    <property type="molecule type" value="Genomic_DNA"/>
</dbReference>
<evidence type="ECO:0000313" key="7">
    <source>
        <dbReference type="EMBL" id="OCB69505.1"/>
    </source>
</evidence>
<feature type="transmembrane region" description="Helical" evidence="5">
    <location>
        <begin position="392"/>
        <end position="409"/>
    </location>
</feature>
<keyword evidence="8" id="KW-1185">Reference proteome</keyword>
<keyword evidence="2 5" id="KW-0812">Transmembrane</keyword>
<dbReference type="RefSeq" id="WP_065451778.1">
    <property type="nucleotide sequence ID" value="NZ_LVEN01000046.1"/>
</dbReference>
<feature type="transmembrane region" description="Helical" evidence="5">
    <location>
        <begin position="117"/>
        <end position="139"/>
    </location>
</feature>
<evidence type="ECO:0000313" key="8">
    <source>
        <dbReference type="Proteomes" id="UP000093343"/>
    </source>
</evidence>
<dbReference type="PANTHER" id="PTHR37422:SF13">
    <property type="entry name" value="LIPOPOLYSACCHARIDE BIOSYNTHESIS PROTEIN PA4999-RELATED"/>
    <property type="match status" value="1"/>
</dbReference>
<keyword evidence="3 5" id="KW-1133">Transmembrane helix</keyword>
<accession>A0ABX2XDB0</accession>
<evidence type="ECO:0000256" key="5">
    <source>
        <dbReference type="SAM" id="Phobius"/>
    </source>
</evidence>
<gene>
    <name evidence="7" type="ORF">FLP_22760</name>
</gene>
<organism evidence="7 8">
    <name type="scientific">Flavobacterium piscis</name>
    <dbReference type="NCBI Taxonomy" id="1114874"/>
    <lineage>
        <taxon>Bacteria</taxon>
        <taxon>Pseudomonadati</taxon>
        <taxon>Bacteroidota</taxon>
        <taxon>Flavobacteriia</taxon>
        <taxon>Flavobacteriales</taxon>
        <taxon>Flavobacteriaceae</taxon>
        <taxon>Flavobacterium</taxon>
    </lineage>
</organism>
<feature type="transmembrane region" description="Helical" evidence="5">
    <location>
        <begin position="57"/>
        <end position="76"/>
    </location>
</feature>
<evidence type="ECO:0000256" key="4">
    <source>
        <dbReference type="ARBA" id="ARBA00023136"/>
    </source>
</evidence>
<protein>
    <recommendedName>
        <fullName evidence="6">O-antigen ligase-related domain-containing protein</fullName>
    </recommendedName>
</protein>
<reference evidence="8" key="1">
    <citation type="submission" date="2016-03" db="EMBL/GenBank/DDBJ databases">
        <title>Draft genome sequence of Paenibacillus glacialis DSM 22343.</title>
        <authorList>
            <person name="Shin S.-K."/>
            <person name="Yi H."/>
        </authorList>
    </citation>
    <scope>NUCLEOTIDE SEQUENCE [LARGE SCALE GENOMIC DNA]</scope>
    <source>
        <strain evidence="8">CCUG 60099</strain>
    </source>
</reference>
<sequence>MSKSKIGFYNYATIFLASFPILGLKKTTLAVILWSFFSLIILLSEKTYRSVLKMDKINMLVLSAYYLAFVIGFFFIEDKILATKFLEKNIAFLIFPVFMIVNKNLIYNDTLKKTIQVFILSNIILAAYIWIVILSNGYLKVMQSDTYYNPIIRNFFSDISEIHLPYLGILFVFSSLMLLQDIFSSKIKITNLNILRCLGIGLLVFSVISFAARLALVLFLLISLFLLFKITTSIWSKIIFVSVLLSVVFLTFVIPSSKKRIDEIYNTKLILPNKNQKSEEVNFRYGIYHCTSLILKDNWITGVGPGNVQKDLNSCYSDYTYKNYDDYSKIDYNSHNQYLDILLKYGIFGLVLFLVFLFWGIANTNLSYRIFLFLILMAMLTENILDRQVGIIFFTFFNSLFFINPTNYFEKSTN</sequence>
<comment type="subcellular location">
    <subcellularLocation>
        <location evidence="1">Membrane</location>
        <topology evidence="1">Multi-pass membrane protein</topology>
    </subcellularLocation>
</comment>
<feature type="transmembrane region" description="Helical" evidence="5">
    <location>
        <begin position="159"/>
        <end position="179"/>
    </location>
</feature>
<feature type="transmembrane region" description="Helical" evidence="5">
    <location>
        <begin position="88"/>
        <end position="105"/>
    </location>
</feature>
<evidence type="ECO:0000256" key="2">
    <source>
        <dbReference type="ARBA" id="ARBA00022692"/>
    </source>
</evidence>
<feature type="transmembrane region" description="Helical" evidence="5">
    <location>
        <begin position="342"/>
        <end position="362"/>
    </location>
</feature>
<evidence type="ECO:0000256" key="1">
    <source>
        <dbReference type="ARBA" id="ARBA00004141"/>
    </source>
</evidence>
<name>A0ABX2XDB0_9FLAO</name>
<dbReference type="Proteomes" id="UP000093343">
    <property type="component" value="Unassembled WGS sequence"/>
</dbReference>
<feature type="transmembrane region" description="Helical" evidence="5">
    <location>
        <begin position="29"/>
        <end position="45"/>
    </location>
</feature>
<feature type="domain" description="O-antigen ligase-related" evidence="6">
    <location>
        <begin position="201"/>
        <end position="354"/>
    </location>
</feature>